<feature type="domain" description="BFD-like [2Fe-2S]-binding" evidence="9">
    <location>
        <begin position="2"/>
        <end position="49"/>
    </location>
</feature>
<dbReference type="AlphaFoldDB" id="A0A941HZR7"/>
<dbReference type="InterPro" id="IPR052371">
    <property type="entry name" value="BFD-associated_ferredoxin"/>
</dbReference>
<dbReference type="EMBL" id="JAGSNF010000004">
    <property type="protein sequence ID" value="MBR7742536.1"/>
    <property type="molecule type" value="Genomic_DNA"/>
</dbReference>
<evidence type="ECO:0000256" key="7">
    <source>
        <dbReference type="ARBA" id="ARBA00039386"/>
    </source>
</evidence>
<keyword evidence="5" id="KW-0408">Iron</keyword>
<keyword evidence="11" id="KW-1185">Reference proteome</keyword>
<keyword evidence="6" id="KW-0411">Iron-sulfur</keyword>
<dbReference type="GO" id="GO:0046872">
    <property type="term" value="F:metal ion binding"/>
    <property type="evidence" value="ECO:0007669"/>
    <property type="project" value="UniProtKB-KW"/>
</dbReference>
<keyword evidence="2" id="KW-0001">2Fe-2S</keyword>
<evidence type="ECO:0000256" key="1">
    <source>
        <dbReference type="ARBA" id="ARBA00022448"/>
    </source>
</evidence>
<dbReference type="InterPro" id="IPR041854">
    <property type="entry name" value="BFD-like_2Fe2S-bd_dom_sf"/>
</dbReference>
<dbReference type="GO" id="GO:0051537">
    <property type="term" value="F:2 iron, 2 sulfur cluster binding"/>
    <property type="evidence" value="ECO:0007669"/>
    <property type="project" value="UniProtKB-KW"/>
</dbReference>
<dbReference type="PANTHER" id="PTHR37424:SF1">
    <property type="entry name" value="BACTERIOFERRITIN-ASSOCIATED FERREDOXIN"/>
    <property type="match status" value="1"/>
</dbReference>
<comment type="similarity">
    <text evidence="8">Belongs to the Bfd family.</text>
</comment>
<evidence type="ECO:0000259" key="9">
    <source>
        <dbReference type="Pfam" id="PF04324"/>
    </source>
</evidence>
<comment type="caution">
    <text evidence="10">The sequence shown here is derived from an EMBL/GenBank/DDBJ whole genome shotgun (WGS) entry which is preliminary data.</text>
</comment>
<dbReference type="Gene3D" id="1.10.10.1100">
    <property type="entry name" value="BFD-like [2Fe-2S]-binding domain"/>
    <property type="match status" value="1"/>
</dbReference>
<organism evidence="10 11">
    <name type="scientific">Phycicoccus avicenniae</name>
    <dbReference type="NCBI Taxonomy" id="2828860"/>
    <lineage>
        <taxon>Bacteria</taxon>
        <taxon>Bacillati</taxon>
        <taxon>Actinomycetota</taxon>
        <taxon>Actinomycetes</taxon>
        <taxon>Micrococcales</taxon>
        <taxon>Intrasporangiaceae</taxon>
        <taxon>Phycicoccus</taxon>
    </lineage>
</organism>
<dbReference type="Pfam" id="PF04324">
    <property type="entry name" value="Fer2_BFD"/>
    <property type="match status" value="1"/>
</dbReference>
<name>A0A941HZR7_9MICO</name>
<evidence type="ECO:0000256" key="6">
    <source>
        <dbReference type="ARBA" id="ARBA00023014"/>
    </source>
</evidence>
<evidence type="ECO:0000256" key="8">
    <source>
        <dbReference type="ARBA" id="ARBA00046332"/>
    </source>
</evidence>
<sequence>MIICHCKVVNDRAITDAVDAGATSLAAVCRETGAGTDCGGCVFAVKAIVCDHDVVRARTMDDLRAISIDEESIRAAS</sequence>
<evidence type="ECO:0000256" key="4">
    <source>
        <dbReference type="ARBA" id="ARBA00022982"/>
    </source>
</evidence>
<evidence type="ECO:0000313" key="11">
    <source>
        <dbReference type="Proteomes" id="UP000677016"/>
    </source>
</evidence>
<evidence type="ECO:0000313" key="10">
    <source>
        <dbReference type="EMBL" id="MBR7742536.1"/>
    </source>
</evidence>
<dbReference type="PANTHER" id="PTHR37424">
    <property type="entry name" value="BACTERIOFERRITIN-ASSOCIATED FERREDOXIN"/>
    <property type="match status" value="1"/>
</dbReference>
<keyword evidence="4" id="KW-0249">Electron transport</keyword>
<evidence type="ECO:0000256" key="3">
    <source>
        <dbReference type="ARBA" id="ARBA00022723"/>
    </source>
</evidence>
<dbReference type="RefSeq" id="WP_211601704.1">
    <property type="nucleotide sequence ID" value="NZ_JAGSNF010000004.1"/>
</dbReference>
<reference evidence="10" key="1">
    <citation type="submission" date="2021-04" db="EMBL/GenBank/DDBJ databases">
        <title>Phycicoccus avicenniae sp. nov., a novel endophytic actinomycetes isolated from branch of Avicennia mariana.</title>
        <authorList>
            <person name="Tuo L."/>
        </authorList>
    </citation>
    <scope>NUCLEOTIDE SEQUENCE</scope>
    <source>
        <strain evidence="10">BSK3Z-2</strain>
    </source>
</reference>
<accession>A0A941HZR7</accession>
<dbReference type="InterPro" id="IPR007419">
    <property type="entry name" value="BFD-like_2Fe2S-bd_dom"/>
</dbReference>
<gene>
    <name evidence="10" type="ORF">KC207_04440</name>
</gene>
<evidence type="ECO:0000256" key="2">
    <source>
        <dbReference type="ARBA" id="ARBA00022714"/>
    </source>
</evidence>
<keyword evidence="3" id="KW-0479">Metal-binding</keyword>
<dbReference type="Proteomes" id="UP000677016">
    <property type="component" value="Unassembled WGS sequence"/>
</dbReference>
<keyword evidence="1" id="KW-0813">Transport</keyword>
<protein>
    <recommendedName>
        <fullName evidence="7">Bacterioferritin-associated ferredoxin</fullName>
    </recommendedName>
</protein>
<evidence type="ECO:0000256" key="5">
    <source>
        <dbReference type="ARBA" id="ARBA00023004"/>
    </source>
</evidence>
<proteinExistence type="inferred from homology"/>